<evidence type="ECO:0000313" key="1">
    <source>
        <dbReference type="EMBL" id="MBB2890655.1"/>
    </source>
</evidence>
<name>A0A839N634_9MICO</name>
<reference evidence="1 2" key="1">
    <citation type="submission" date="2020-08" db="EMBL/GenBank/DDBJ databases">
        <title>Sequencing the genomes of 1000 actinobacteria strains.</title>
        <authorList>
            <person name="Klenk H.-P."/>
        </authorList>
    </citation>
    <scope>NUCLEOTIDE SEQUENCE [LARGE SCALE GENOMIC DNA]</scope>
    <source>
        <strain evidence="1 2">DSM 105369</strain>
    </source>
</reference>
<protein>
    <recommendedName>
        <fullName evidence="3">Helicase</fullName>
    </recommendedName>
</protein>
<accession>A0A839N634</accession>
<keyword evidence="2" id="KW-1185">Reference proteome</keyword>
<evidence type="ECO:0000313" key="2">
    <source>
        <dbReference type="Proteomes" id="UP000559182"/>
    </source>
</evidence>
<dbReference type="EMBL" id="JACHVQ010000001">
    <property type="protein sequence ID" value="MBB2890655.1"/>
    <property type="molecule type" value="Genomic_DNA"/>
</dbReference>
<sequence length="387" mass="42224">MLRSLVEKEHEAHTALGDTASIMGEYDVAAEEKQILAVLRGRKQLDEVLETPEDVVSGGDLTAFLAQLAIGVTPDGAETTEKRLAPSGSGLYPAPVDFLRDAVSQIYPRPDQKPLAGGGGGIGWVEHTHENIVEITPPSDLKIRLSSLPQSYLREREVTTRMRLATSQAKGDALLAEALRDDQLSSWPSAHYLGPLHPVLDWVSDRTLAALSRGEVFAVRGNNETTSVLINGTLTNRAGQAVSSAWLQVVFEPDSPLTLIETYDSAASMLQAVGVTAVMSNPGLVGDAEALNALIPRAVQQAERFLEQTFTMAEHEADRQVEEWATRASNWAEEADTLVQRNELKLRRMGVEEQQRLAEQRRPQRRNLRPLLVVVPAGHPVASTEGL</sequence>
<comment type="caution">
    <text evidence="1">The sequence shown here is derived from an EMBL/GenBank/DDBJ whole genome shotgun (WGS) entry which is preliminary data.</text>
</comment>
<dbReference type="Proteomes" id="UP000559182">
    <property type="component" value="Unassembled WGS sequence"/>
</dbReference>
<gene>
    <name evidence="1" type="ORF">FHU39_000639</name>
</gene>
<evidence type="ECO:0008006" key="3">
    <source>
        <dbReference type="Google" id="ProtNLM"/>
    </source>
</evidence>
<proteinExistence type="predicted"/>
<dbReference type="AlphaFoldDB" id="A0A839N634"/>
<organism evidence="1 2">
    <name type="scientific">Flexivirga oryzae</name>
    <dbReference type="NCBI Taxonomy" id="1794944"/>
    <lineage>
        <taxon>Bacteria</taxon>
        <taxon>Bacillati</taxon>
        <taxon>Actinomycetota</taxon>
        <taxon>Actinomycetes</taxon>
        <taxon>Micrococcales</taxon>
        <taxon>Dermacoccaceae</taxon>
        <taxon>Flexivirga</taxon>
    </lineage>
</organism>